<organism evidence="1">
    <name type="scientific">Rhodopseudomonas palustris (strain BisB18)</name>
    <dbReference type="NCBI Taxonomy" id="316056"/>
    <lineage>
        <taxon>Bacteria</taxon>
        <taxon>Pseudomonadati</taxon>
        <taxon>Pseudomonadota</taxon>
        <taxon>Alphaproteobacteria</taxon>
        <taxon>Hyphomicrobiales</taxon>
        <taxon>Nitrobacteraceae</taxon>
        <taxon>Rhodopseudomonas</taxon>
    </lineage>
</organism>
<gene>
    <name evidence="1" type="ordered locus">RPC_1241</name>
</gene>
<reference evidence="1" key="1">
    <citation type="submission" date="2006-03" db="EMBL/GenBank/DDBJ databases">
        <title>Complete sequence of Rhodopseudomonas palustris BisB18.</title>
        <authorList>
            <consortium name="US DOE Joint Genome Institute"/>
            <person name="Copeland A."/>
            <person name="Lucas S."/>
            <person name="Lapidus A."/>
            <person name="Barry K."/>
            <person name="Detter J.C."/>
            <person name="Glavina del Rio T."/>
            <person name="Hammon N."/>
            <person name="Israni S."/>
            <person name="Dalin E."/>
            <person name="Tice H."/>
            <person name="Pitluck S."/>
            <person name="Chain P."/>
            <person name="Malfatti S."/>
            <person name="Shin M."/>
            <person name="Vergez L."/>
            <person name="Schmutz J."/>
            <person name="Larimer F."/>
            <person name="Land M."/>
            <person name="Hauser L."/>
            <person name="Pelletier D.A."/>
            <person name="Kyrpides N."/>
            <person name="Anderson I."/>
            <person name="Oda Y."/>
            <person name="Harwood C.S."/>
            <person name="Richardson P."/>
        </authorList>
    </citation>
    <scope>NUCLEOTIDE SEQUENCE [LARGE SCALE GENOMIC DNA]</scope>
    <source>
        <strain evidence="1">BisB18</strain>
    </source>
</reference>
<dbReference type="EMBL" id="CP000301">
    <property type="protein sequence ID" value="ABD86803.1"/>
    <property type="molecule type" value="Genomic_DNA"/>
</dbReference>
<evidence type="ECO:0000313" key="1">
    <source>
        <dbReference type="EMBL" id="ABD86803.1"/>
    </source>
</evidence>
<sequence>MTQITRLYDTSRQISAIETELKSASFKYAVVTSAQPGKPGTTLDETILAALVRAGVSRGEGRSYVEAIKKGGAVVSVQAEFGFGAKASAILDRYSPNKASIPSSSTGSVEIDDATPFSNILHAPVLLDNSGPYESYSGTPLLVDSNKTYSGTPLLVDSQKTYSGTPLLLDSKGPYKSFSGTPLLLDTEGSYKSYSGTPLLINNPTPLSSWLGLPVLSK</sequence>
<accession>Q219Y3</accession>
<dbReference type="HOGENOM" id="CLU_1298955_0_0_5"/>
<dbReference type="eggNOG" id="ENOG5033DHE">
    <property type="taxonomic scope" value="Bacteria"/>
</dbReference>
<dbReference type="OrthoDB" id="8140771at2"/>
<dbReference type="STRING" id="316056.RPC_1241"/>
<name>Q219Y3_RHOPB</name>
<proteinExistence type="predicted"/>
<dbReference type="AlphaFoldDB" id="Q219Y3"/>
<protein>
    <submittedName>
        <fullName evidence="1">Uncharacterized protein</fullName>
    </submittedName>
</protein>
<dbReference type="RefSeq" id="WP_011471708.1">
    <property type="nucleotide sequence ID" value="NC_007925.1"/>
</dbReference>
<dbReference type="KEGG" id="rpc:RPC_1241"/>